<evidence type="ECO:0000256" key="1">
    <source>
        <dbReference type="ARBA" id="ARBA00004651"/>
    </source>
</evidence>
<evidence type="ECO:0000313" key="9">
    <source>
        <dbReference type="EMBL" id="MDT0620414.1"/>
    </source>
</evidence>
<dbReference type="Proteomes" id="UP001250662">
    <property type="component" value="Unassembled WGS sequence"/>
</dbReference>
<evidence type="ECO:0000259" key="8">
    <source>
        <dbReference type="Pfam" id="PF12704"/>
    </source>
</evidence>
<reference evidence="9 10" key="1">
    <citation type="submission" date="2023-09" db="EMBL/GenBank/DDBJ databases">
        <authorList>
            <person name="Rey-Velasco X."/>
        </authorList>
    </citation>
    <scope>NUCLEOTIDE SEQUENCE [LARGE SCALE GENOMIC DNA]</scope>
    <source>
        <strain evidence="9 10">P007</strain>
    </source>
</reference>
<sequence>MIKNHIKISLRNLWKNKTLSLLNLVGLSIGVSSVLTLLFSVYAYYTADSSIPEKDDIVYLKTQLKDGNSYREVPYPLMEKVVGTSPEVLAGTHLHGWGNIWLENGEKEFQNRTDYADADFFKVFNLPLKYGNKETALKEKYSIVLTNKVSQQMFGDENPIGKTIIGADTLNLKVSGVLEPISPYSSFRLGVVLPNTLLKDNPTFKAQTNWANSFSPVYFKLRPDTDVTALKSRIEQLVKENYTDPSLIAGMDVMPYAEMRTDIIPVVDTIIGGSIAASLFVLLIILVNLLNLNTSTMFKRTKDIAVRKVLGSNKKSIIIQFCVENGILVFISLVISSILFLLVNLPRLNDTFGPEFGTISFDLFKDYPVVIGIVGVGILATLMVGILPTLRFIKIPVSIGIKGKIDQLKSNFILRNSFIILQFTIAILFISIAIILNQQIGFMKNADLGFERNNILVGNIDLDYKNLDAATSKFNALINDLEANPYVKNVATSESIPSEYYFNYTTYYDASRDKDVRIRRSYADDSYLKTLEIPIIMGRNFERNLDNNEERPVIINEATMRAFGWNTIEGKRLKYKFDEGSGSPIVGVVKDFHYQDMQNAVEPLVHIYRDKSALDRHRFLSVSVVDGQEKQVAAKITAVFNIISSRRAYEQSRLADKVSAQYQLIEGILKSVNVTAILTIFISCLGMFGLISFMAKRKVKEIGIRKVLGAGVTKIVILLSKDYIILVGIAAVIAFPIAWYVMNAWLGSFAYSISIQWWMFGLAGIVALLITAFTLGLQAIKSAVANPVKSLRTE</sequence>
<dbReference type="EMBL" id="JAVRHU010000001">
    <property type="protein sequence ID" value="MDT0620414.1"/>
    <property type="molecule type" value="Genomic_DNA"/>
</dbReference>
<name>A0ABU3BDH2_9FLAO</name>
<feature type="transmembrane region" description="Helical" evidence="6">
    <location>
        <begin position="674"/>
        <end position="695"/>
    </location>
</feature>
<evidence type="ECO:0000313" key="10">
    <source>
        <dbReference type="Proteomes" id="UP001250662"/>
    </source>
</evidence>
<dbReference type="PANTHER" id="PTHR30572:SF18">
    <property type="entry name" value="ABC-TYPE MACROLIDE FAMILY EXPORT SYSTEM PERMEASE COMPONENT 2"/>
    <property type="match status" value="1"/>
</dbReference>
<proteinExistence type="predicted"/>
<feature type="transmembrane region" description="Helical" evidence="6">
    <location>
        <begin position="21"/>
        <end position="45"/>
    </location>
</feature>
<feature type="transmembrane region" description="Helical" evidence="6">
    <location>
        <begin position="270"/>
        <end position="292"/>
    </location>
</feature>
<keyword evidence="5 6" id="KW-0472">Membrane</keyword>
<accession>A0ABU3BDH2</accession>
<dbReference type="Pfam" id="PF02687">
    <property type="entry name" value="FtsX"/>
    <property type="match status" value="2"/>
</dbReference>
<evidence type="ECO:0000256" key="5">
    <source>
        <dbReference type="ARBA" id="ARBA00023136"/>
    </source>
</evidence>
<feature type="transmembrane region" description="Helical" evidence="6">
    <location>
        <begin position="723"/>
        <end position="742"/>
    </location>
</feature>
<feature type="domain" description="ABC3 transporter permease C-terminal" evidence="7">
    <location>
        <begin position="674"/>
        <end position="783"/>
    </location>
</feature>
<feature type="transmembrane region" description="Helical" evidence="6">
    <location>
        <begin position="317"/>
        <end position="343"/>
    </location>
</feature>
<protein>
    <submittedName>
        <fullName evidence="9">ABC transporter permease</fullName>
    </submittedName>
</protein>
<dbReference type="InterPro" id="IPR025857">
    <property type="entry name" value="MacB_PCD"/>
</dbReference>
<gene>
    <name evidence="9" type="ORF">RM520_02185</name>
</gene>
<dbReference type="PANTHER" id="PTHR30572">
    <property type="entry name" value="MEMBRANE COMPONENT OF TRANSPORTER-RELATED"/>
    <property type="match status" value="1"/>
</dbReference>
<keyword evidence="2" id="KW-1003">Cell membrane</keyword>
<feature type="domain" description="ABC3 transporter permease C-terminal" evidence="7">
    <location>
        <begin position="276"/>
        <end position="396"/>
    </location>
</feature>
<comment type="caution">
    <text evidence="9">The sequence shown here is derived from an EMBL/GenBank/DDBJ whole genome shotgun (WGS) entry which is preliminary data.</text>
</comment>
<feature type="domain" description="MacB-like periplasmic core" evidence="8">
    <location>
        <begin position="20"/>
        <end position="237"/>
    </location>
</feature>
<keyword evidence="10" id="KW-1185">Reference proteome</keyword>
<organism evidence="9 10">
    <name type="scientific">Croceitalea vernalis</name>
    <dbReference type="NCBI Taxonomy" id="3075599"/>
    <lineage>
        <taxon>Bacteria</taxon>
        <taxon>Pseudomonadati</taxon>
        <taxon>Bacteroidota</taxon>
        <taxon>Flavobacteriia</taxon>
        <taxon>Flavobacteriales</taxon>
        <taxon>Flavobacteriaceae</taxon>
        <taxon>Croceitalea</taxon>
    </lineage>
</organism>
<evidence type="ECO:0000256" key="6">
    <source>
        <dbReference type="SAM" id="Phobius"/>
    </source>
</evidence>
<keyword evidence="3 6" id="KW-0812">Transmembrane</keyword>
<evidence type="ECO:0000256" key="2">
    <source>
        <dbReference type="ARBA" id="ARBA00022475"/>
    </source>
</evidence>
<feature type="transmembrane region" description="Helical" evidence="6">
    <location>
        <begin position="757"/>
        <end position="780"/>
    </location>
</feature>
<evidence type="ECO:0000256" key="4">
    <source>
        <dbReference type="ARBA" id="ARBA00022989"/>
    </source>
</evidence>
<comment type="subcellular location">
    <subcellularLocation>
        <location evidence="1">Cell membrane</location>
        <topology evidence="1">Multi-pass membrane protein</topology>
    </subcellularLocation>
</comment>
<feature type="transmembrane region" description="Helical" evidence="6">
    <location>
        <begin position="369"/>
        <end position="393"/>
    </location>
</feature>
<feature type="transmembrane region" description="Helical" evidence="6">
    <location>
        <begin position="413"/>
        <end position="436"/>
    </location>
</feature>
<evidence type="ECO:0000256" key="3">
    <source>
        <dbReference type="ARBA" id="ARBA00022692"/>
    </source>
</evidence>
<dbReference type="RefSeq" id="WP_311386818.1">
    <property type="nucleotide sequence ID" value="NZ_JAVRHU010000001.1"/>
</dbReference>
<evidence type="ECO:0000259" key="7">
    <source>
        <dbReference type="Pfam" id="PF02687"/>
    </source>
</evidence>
<dbReference type="InterPro" id="IPR050250">
    <property type="entry name" value="Macrolide_Exporter_MacB"/>
</dbReference>
<keyword evidence="4 6" id="KW-1133">Transmembrane helix</keyword>
<dbReference type="Pfam" id="PF12704">
    <property type="entry name" value="MacB_PCD"/>
    <property type="match status" value="1"/>
</dbReference>
<dbReference type="InterPro" id="IPR003838">
    <property type="entry name" value="ABC3_permease_C"/>
</dbReference>